<dbReference type="SMART" id="SM00448">
    <property type="entry name" value="REC"/>
    <property type="match status" value="1"/>
</dbReference>
<evidence type="ECO:0000256" key="6">
    <source>
        <dbReference type="ARBA" id="ARBA00022777"/>
    </source>
</evidence>
<dbReference type="Gene3D" id="3.40.50.2300">
    <property type="match status" value="1"/>
</dbReference>
<comment type="catalytic activity">
    <reaction evidence="1">
        <text>ATP + protein L-histidine = ADP + protein N-phospho-L-histidine.</text>
        <dbReference type="EC" id="2.7.13.3"/>
    </reaction>
</comment>
<evidence type="ECO:0000259" key="15">
    <source>
        <dbReference type="PROSITE" id="PS50110"/>
    </source>
</evidence>
<dbReference type="SUPFAM" id="SSF52172">
    <property type="entry name" value="CheY-like"/>
    <property type="match status" value="1"/>
</dbReference>
<proteinExistence type="predicted"/>
<evidence type="ECO:0000313" key="19">
    <source>
        <dbReference type="Proteomes" id="UP000238157"/>
    </source>
</evidence>
<dbReference type="NCBIfam" id="TIGR00229">
    <property type="entry name" value="sensory_box"/>
    <property type="match status" value="1"/>
</dbReference>
<evidence type="ECO:0000256" key="13">
    <source>
        <dbReference type="SAM" id="Phobius"/>
    </source>
</evidence>
<dbReference type="InterPro" id="IPR004358">
    <property type="entry name" value="Sig_transdc_His_kin-like_C"/>
</dbReference>
<evidence type="ECO:0000259" key="17">
    <source>
        <dbReference type="PROSITE" id="PS50113"/>
    </source>
</evidence>
<gene>
    <name evidence="18" type="ORF">CLW00_107170</name>
</gene>
<dbReference type="InterPro" id="IPR000014">
    <property type="entry name" value="PAS"/>
</dbReference>
<dbReference type="GO" id="GO:0000155">
    <property type="term" value="F:phosphorelay sensor kinase activity"/>
    <property type="evidence" value="ECO:0007669"/>
    <property type="project" value="InterPro"/>
</dbReference>
<evidence type="ECO:0000256" key="8">
    <source>
        <dbReference type="ARBA" id="ARBA00023012"/>
    </source>
</evidence>
<dbReference type="Gene3D" id="1.10.287.130">
    <property type="match status" value="1"/>
</dbReference>
<keyword evidence="13" id="KW-1133">Transmembrane helix</keyword>
<dbReference type="CDD" id="cd00082">
    <property type="entry name" value="HisKA"/>
    <property type="match status" value="1"/>
</dbReference>
<dbReference type="InterPro" id="IPR036890">
    <property type="entry name" value="HATPase_C_sf"/>
</dbReference>
<evidence type="ECO:0000256" key="4">
    <source>
        <dbReference type="ARBA" id="ARBA00022679"/>
    </source>
</evidence>
<dbReference type="PROSITE" id="PS50110">
    <property type="entry name" value="RESPONSE_REGULATORY"/>
    <property type="match status" value="1"/>
</dbReference>
<dbReference type="EC" id="2.7.13.3" evidence="2"/>
<evidence type="ECO:0000259" key="16">
    <source>
        <dbReference type="PROSITE" id="PS50112"/>
    </source>
</evidence>
<dbReference type="InterPro" id="IPR003594">
    <property type="entry name" value="HATPase_dom"/>
</dbReference>
<dbReference type="InterPro" id="IPR013656">
    <property type="entry name" value="PAS_4"/>
</dbReference>
<dbReference type="EMBL" id="PVTR01000007">
    <property type="protein sequence ID" value="PRY87101.1"/>
    <property type="molecule type" value="Genomic_DNA"/>
</dbReference>
<dbReference type="OrthoDB" id="9811889at2"/>
<keyword evidence="8" id="KW-0902">Two-component regulatory system</keyword>
<evidence type="ECO:0000313" key="18">
    <source>
        <dbReference type="EMBL" id="PRY87101.1"/>
    </source>
</evidence>
<evidence type="ECO:0000256" key="10">
    <source>
        <dbReference type="ARBA" id="ARBA00068150"/>
    </source>
</evidence>
<evidence type="ECO:0000256" key="2">
    <source>
        <dbReference type="ARBA" id="ARBA00012438"/>
    </source>
</evidence>
<dbReference type="SUPFAM" id="SSF47384">
    <property type="entry name" value="Homodimeric domain of signal transducing histidine kinase"/>
    <property type="match status" value="1"/>
</dbReference>
<evidence type="ECO:0000256" key="5">
    <source>
        <dbReference type="ARBA" id="ARBA00022741"/>
    </source>
</evidence>
<dbReference type="InterPro" id="IPR036097">
    <property type="entry name" value="HisK_dim/P_sf"/>
</dbReference>
<dbReference type="PROSITE" id="PS50112">
    <property type="entry name" value="PAS"/>
    <property type="match status" value="1"/>
</dbReference>
<keyword evidence="13" id="KW-0472">Membrane</keyword>
<dbReference type="Pfam" id="PF02518">
    <property type="entry name" value="HATPase_c"/>
    <property type="match status" value="1"/>
</dbReference>
<protein>
    <recommendedName>
        <fullName evidence="10">Sensory/regulatory protein RpfC</fullName>
        <ecNumber evidence="2">2.7.13.3</ecNumber>
    </recommendedName>
</protein>
<feature type="transmembrane region" description="Helical" evidence="13">
    <location>
        <begin position="281"/>
        <end position="304"/>
    </location>
</feature>
<comment type="caution">
    <text evidence="18">The sequence shown here is derived from an EMBL/GenBank/DDBJ whole genome shotgun (WGS) entry which is preliminary data.</text>
</comment>
<keyword evidence="3 11" id="KW-0597">Phosphoprotein</keyword>
<dbReference type="InterPro" id="IPR000700">
    <property type="entry name" value="PAS-assoc_C"/>
</dbReference>
<dbReference type="SUPFAM" id="SSF55785">
    <property type="entry name" value="PYP-like sensor domain (PAS domain)"/>
    <property type="match status" value="2"/>
</dbReference>
<dbReference type="SMART" id="SM00388">
    <property type="entry name" value="HisKA"/>
    <property type="match status" value="1"/>
</dbReference>
<dbReference type="SUPFAM" id="SSF55874">
    <property type="entry name" value="ATPase domain of HSP90 chaperone/DNA topoisomerase II/histidine kinase"/>
    <property type="match status" value="1"/>
</dbReference>
<feature type="transmembrane region" description="Helical" evidence="13">
    <location>
        <begin position="250"/>
        <end position="269"/>
    </location>
</feature>
<dbReference type="InterPro" id="IPR035965">
    <property type="entry name" value="PAS-like_dom_sf"/>
</dbReference>
<keyword evidence="13" id="KW-0812">Transmembrane</keyword>
<dbReference type="PANTHER" id="PTHR43047">
    <property type="entry name" value="TWO-COMPONENT HISTIDINE PROTEIN KINASE"/>
    <property type="match status" value="1"/>
</dbReference>
<feature type="domain" description="PAC" evidence="17">
    <location>
        <begin position="397"/>
        <end position="449"/>
    </location>
</feature>
<evidence type="ECO:0000256" key="7">
    <source>
        <dbReference type="ARBA" id="ARBA00022840"/>
    </source>
</evidence>
<feature type="domain" description="PAS" evidence="16">
    <location>
        <begin position="331"/>
        <end position="389"/>
    </location>
</feature>
<name>A0A2T0WK64_9BACT</name>
<dbReference type="FunFam" id="1.10.287.130:FF:000002">
    <property type="entry name" value="Two-component osmosensing histidine kinase"/>
    <property type="match status" value="1"/>
</dbReference>
<feature type="domain" description="Response regulatory" evidence="15">
    <location>
        <begin position="841"/>
        <end position="957"/>
    </location>
</feature>
<dbReference type="InterPro" id="IPR011006">
    <property type="entry name" value="CheY-like_superfamily"/>
</dbReference>
<dbReference type="CDD" id="cd17546">
    <property type="entry name" value="REC_hyHK_CKI1_RcsC-like"/>
    <property type="match status" value="1"/>
</dbReference>
<reference evidence="18 19" key="1">
    <citation type="submission" date="2018-03" db="EMBL/GenBank/DDBJ databases">
        <title>Genomic Encyclopedia of Archaeal and Bacterial Type Strains, Phase II (KMG-II): from individual species to whole genera.</title>
        <authorList>
            <person name="Goeker M."/>
        </authorList>
    </citation>
    <scope>NUCLEOTIDE SEQUENCE [LARGE SCALE GENOMIC DNA]</scope>
    <source>
        <strain evidence="18 19">DSM 27929</strain>
    </source>
</reference>
<feature type="coiled-coil region" evidence="12">
    <location>
        <begin position="307"/>
        <end position="334"/>
    </location>
</feature>
<feature type="modified residue" description="4-aspartylphosphate" evidence="11">
    <location>
        <position position="890"/>
    </location>
</feature>
<dbReference type="FunFam" id="3.30.565.10:FF:000010">
    <property type="entry name" value="Sensor histidine kinase RcsC"/>
    <property type="match status" value="1"/>
</dbReference>
<keyword evidence="5" id="KW-0547">Nucleotide-binding</keyword>
<keyword evidence="6" id="KW-0418">Kinase</keyword>
<keyword evidence="19" id="KW-1185">Reference proteome</keyword>
<dbReference type="Pfam" id="PF08447">
    <property type="entry name" value="PAS_3"/>
    <property type="match status" value="1"/>
</dbReference>
<accession>A0A2T0WK64</accession>
<dbReference type="Pfam" id="PF08448">
    <property type="entry name" value="PAS_4"/>
    <property type="match status" value="1"/>
</dbReference>
<dbReference type="InterPro" id="IPR003661">
    <property type="entry name" value="HisK_dim/P_dom"/>
</dbReference>
<dbReference type="Pfam" id="PF00512">
    <property type="entry name" value="HisKA"/>
    <property type="match status" value="1"/>
</dbReference>
<dbReference type="AlphaFoldDB" id="A0A2T0WK64"/>
<sequence>MRMQNKILPKPKTRTSRWMVTFAISLVLLILVLGFSFFTALRESQINSRQLALNKQVEIAGKDLQKHFEAMYEDMVFFVNNLEPWTYERTGNEQLAFEKRARRIFNNHRELLDTVVVTFPNDYVSFHFDRQNNFIKTVYEKNEDIPIPTGKIIDLHNATKGVGIQVRLNLARYFREELSNYYLGSLGQKLIWQDEVFSVFSDENEFDIVKLDDKTANTINREIKDGLKGYAKGNVFALGMGSESYRATIHYYPISLVPLTGTFAVVFTQDISNIGFDVYNTYFYLLLGLTILLAAVIIVLYQFINRIQVANSRLEQYSEEIQELFRRQSLLLQESKGFIYFQDETGKMTSVGDEVISVLGYDKKEFLSGFKEFVSREDKERIDGLIRQAKLTKEDVLETEFSFLKKSGDWIRVKIFEKFIYDDLGHFQGNVGICTDIQKKYEAEQELIKSENRLRAVLDSLPDLIFTYNYEGVFLDYYVQDRSLLIFPPEYSQGKNFREVIPEPMKSQLVDIFDKIINTGRSQTLEFEVNLPIGRRIFEARLFKLDDDRIISLARDVTAQKLWEKGLREAKEAAEQANRAKSEFLANMSHEIRTPMNGLLGIIGLLENTPLDGKQKEYIKVIRDSGKSLNSIINDILDYSKIESGMMELNPSVFHLKEELESTFKLFRGSIGEKQLDFSYQFAKDIPEYVFLDKEKLTQVIYNIVGNAIKFTPIDGTIKIDIGVEELMNDNIMLEFSVFDSGLGIPKDKIDLLTQPFVQVDGSNTREYPGTGLGLAISKKLIELMGGELEIESEIGKGSKFSFSVFGSSKNRVELKESNELQLSKSLGFSYLNMADSIPLKILLVEDNEINITFMLMTMEQLGYTIQVAKNGLEGVEKAKKDSFDLILMDIQMPKMNGLEATKEIKKMGHLYGAKIIGLSANAFKEDINAALDAGMDGYLTKPISVEDIAKVIKDTFDKNKKEA</sequence>
<dbReference type="InterPro" id="IPR013655">
    <property type="entry name" value="PAS_fold_3"/>
</dbReference>
<dbReference type="Pfam" id="PF00072">
    <property type="entry name" value="Response_reg"/>
    <property type="match status" value="1"/>
</dbReference>
<dbReference type="PROSITE" id="PS50109">
    <property type="entry name" value="HIS_KIN"/>
    <property type="match status" value="1"/>
</dbReference>
<dbReference type="SMART" id="SM00387">
    <property type="entry name" value="HATPase_c"/>
    <property type="match status" value="1"/>
</dbReference>
<keyword evidence="4" id="KW-0808">Transferase</keyword>
<keyword evidence="12" id="KW-0175">Coiled coil</keyword>
<dbReference type="SMART" id="SM00091">
    <property type="entry name" value="PAS"/>
    <property type="match status" value="2"/>
</dbReference>
<dbReference type="CDD" id="cd16922">
    <property type="entry name" value="HATPase_EvgS-ArcB-TorS-like"/>
    <property type="match status" value="1"/>
</dbReference>
<dbReference type="InterPro" id="IPR005467">
    <property type="entry name" value="His_kinase_dom"/>
</dbReference>
<dbReference type="Proteomes" id="UP000238157">
    <property type="component" value="Unassembled WGS sequence"/>
</dbReference>
<dbReference type="PROSITE" id="PS50113">
    <property type="entry name" value="PAC"/>
    <property type="match status" value="1"/>
</dbReference>
<organism evidence="18 19">
    <name type="scientific">Mongoliibacter ruber</name>
    <dbReference type="NCBI Taxonomy" id="1750599"/>
    <lineage>
        <taxon>Bacteria</taxon>
        <taxon>Pseudomonadati</taxon>
        <taxon>Bacteroidota</taxon>
        <taxon>Cytophagia</taxon>
        <taxon>Cytophagales</taxon>
        <taxon>Cyclobacteriaceae</taxon>
        <taxon>Mongoliibacter</taxon>
    </lineage>
</organism>
<dbReference type="InterPro" id="IPR001789">
    <property type="entry name" value="Sig_transdc_resp-reg_receiver"/>
</dbReference>
<keyword evidence="7" id="KW-0067">ATP-binding</keyword>
<comment type="subunit">
    <text evidence="9">At low DSF concentrations, interacts with RpfF.</text>
</comment>
<evidence type="ECO:0000256" key="3">
    <source>
        <dbReference type="ARBA" id="ARBA00022553"/>
    </source>
</evidence>
<dbReference type="Gene3D" id="3.30.565.10">
    <property type="entry name" value="Histidine kinase-like ATPase, C-terminal domain"/>
    <property type="match status" value="1"/>
</dbReference>
<evidence type="ECO:0000256" key="12">
    <source>
        <dbReference type="SAM" id="Coils"/>
    </source>
</evidence>
<dbReference type="GO" id="GO:0005524">
    <property type="term" value="F:ATP binding"/>
    <property type="evidence" value="ECO:0007669"/>
    <property type="project" value="UniProtKB-KW"/>
</dbReference>
<dbReference type="Gene3D" id="3.30.450.20">
    <property type="entry name" value="PAS domain"/>
    <property type="match status" value="2"/>
</dbReference>
<evidence type="ECO:0000256" key="1">
    <source>
        <dbReference type="ARBA" id="ARBA00000085"/>
    </source>
</evidence>
<dbReference type="PRINTS" id="PR00344">
    <property type="entry name" value="BCTRLSENSOR"/>
</dbReference>
<evidence type="ECO:0000256" key="9">
    <source>
        <dbReference type="ARBA" id="ARBA00064003"/>
    </source>
</evidence>
<evidence type="ECO:0000256" key="11">
    <source>
        <dbReference type="PROSITE-ProRule" id="PRU00169"/>
    </source>
</evidence>
<dbReference type="CDD" id="cd00130">
    <property type="entry name" value="PAS"/>
    <property type="match status" value="1"/>
</dbReference>
<evidence type="ECO:0000259" key="14">
    <source>
        <dbReference type="PROSITE" id="PS50109"/>
    </source>
</evidence>
<feature type="domain" description="Histidine kinase" evidence="14">
    <location>
        <begin position="587"/>
        <end position="809"/>
    </location>
</feature>